<dbReference type="Proteomes" id="UP000828390">
    <property type="component" value="Unassembled WGS sequence"/>
</dbReference>
<evidence type="ECO:0000313" key="2">
    <source>
        <dbReference type="Proteomes" id="UP000828390"/>
    </source>
</evidence>
<organism evidence="1 2">
    <name type="scientific">Dreissena polymorpha</name>
    <name type="common">Zebra mussel</name>
    <name type="synonym">Mytilus polymorpha</name>
    <dbReference type="NCBI Taxonomy" id="45954"/>
    <lineage>
        <taxon>Eukaryota</taxon>
        <taxon>Metazoa</taxon>
        <taxon>Spiralia</taxon>
        <taxon>Lophotrochozoa</taxon>
        <taxon>Mollusca</taxon>
        <taxon>Bivalvia</taxon>
        <taxon>Autobranchia</taxon>
        <taxon>Heteroconchia</taxon>
        <taxon>Euheterodonta</taxon>
        <taxon>Imparidentia</taxon>
        <taxon>Neoheterodontei</taxon>
        <taxon>Myida</taxon>
        <taxon>Dreissenoidea</taxon>
        <taxon>Dreissenidae</taxon>
        <taxon>Dreissena</taxon>
    </lineage>
</organism>
<dbReference type="AlphaFoldDB" id="A0A9D4RL43"/>
<proteinExistence type="predicted"/>
<name>A0A9D4RL43_DREPO</name>
<comment type="caution">
    <text evidence="1">The sequence shown here is derived from an EMBL/GenBank/DDBJ whole genome shotgun (WGS) entry which is preliminary data.</text>
</comment>
<reference evidence="1" key="1">
    <citation type="journal article" date="2019" name="bioRxiv">
        <title>The Genome of the Zebra Mussel, Dreissena polymorpha: A Resource for Invasive Species Research.</title>
        <authorList>
            <person name="McCartney M.A."/>
            <person name="Auch B."/>
            <person name="Kono T."/>
            <person name="Mallez S."/>
            <person name="Zhang Y."/>
            <person name="Obille A."/>
            <person name="Becker A."/>
            <person name="Abrahante J.E."/>
            <person name="Garbe J."/>
            <person name="Badalamenti J.P."/>
            <person name="Herman A."/>
            <person name="Mangelson H."/>
            <person name="Liachko I."/>
            <person name="Sullivan S."/>
            <person name="Sone E.D."/>
            <person name="Koren S."/>
            <person name="Silverstein K.A.T."/>
            <person name="Beckman K.B."/>
            <person name="Gohl D.M."/>
        </authorList>
    </citation>
    <scope>NUCLEOTIDE SEQUENCE</scope>
    <source>
        <strain evidence="1">Duluth1</strain>
        <tissue evidence="1">Whole animal</tissue>
    </source>
</reference>
<dbReference type="EMBL" id="JAIWYP010000002">
    <property type="protein sequence ID" value="KAH3872339.1"/>
    <property type="molecule type" value="Genomic_DNA"/>
</dbReference>
<evidence type="ECO:0000313" key="1">
    <source>
        <dbReference type="EMBL" id="KAH3872339.1"/>
    </source>
</evidence>
<keyword evidence="2" id="KW-1185">Reference proteome</keyword>
<sequence length="62" mass="7273">MSIPNQPRIFAFSKRIFGKKKPEQRSFKSSWFDSFAGLHYDEECILVLRRMHGSFISDGFSN</sequence>
<protein>
    <submittedName>
        <fullName evidence="1">Uncharacterized protein</fullName>
    </submittedName>
</protein>
<reference evidence="1" key="2">
    <citation type="submission" date="2020-11" db="EMBL/GenBank/DDBJ databases">
        <authorList>
            <person name="McCartney M.A."/>
            <person name="Auch B."/>
            <person name="Kono T."/>
            <person name="Mallez S."/>
            <person name="Becker A."/>
            <person name="Gohl D.M."/>
            <person name="Silverstein K.A.T."/>
            <person name="Koren S."/>
            <person name="Bechman K.B."/>
            <person name="Herman A."/>
            <person name="Abrahante J.E."/>
            <person name="Garbe J."/>
        </authorList>
    </citation>
    <scope>NUCLEOTIDE SEQUENCE</scope>
    <source>
        <strain evidence="1">Duluth1</strain>
        <tissue evidence="1">Whole animal</tissue>
    </source>
</reference>
<accession>A0A9D4RL43</accession>
<gene>
    <name evidence="1" type="ORF">DPMN_035554</name>
</gene>